<evidence type="ECO:0000313" key="3">
    <source>
        <dbReference type="Proteomes" id="UP000215335"/>
    </source>
</evidence>
<gene>
    <name evidence="2" type="ORF">TSAR_004642</name>
</gene>
<proteinExistence type="predicted"/>
<feature type="region of interest" description="Disordered" evidence="1">
    <location>
        <begin position="1"/>
        <end position="49"/>
    </location>
</feature>
<evidence type="ECO:0000256" key="1">
    <source>
        <dbReference type="SAM" id="MobiDB-lite"/>
    </source>
</evidence>
<accession>A0A232EPB1</accession>
<keyword evidence="3" id="KW-1185">Reference proteome</keyword>
<protein>
    <submittedName>
        <fullName evidence="2">Uncharacterized protein</fullName>
    </submittedName>
</protein>
<dbReference type="EMBL" id="NNAY01002971">
    <property type="protein sequence ID" value="OXU20200.1"/>
    <property type="molecule type" value="Genomic_DNA"/>
</dbReference>
<organism evidence="2 3">
    <name type="scientific">Trichomalopsis sarcophagae</name>
    <dbReference type="NCBI Taxonomy" id="543379"/>
    <lineage>
        <taxon>Eukaryota</taxon>
        <taxon>Metazoa</taxon>
        <taxon>Ecdysozoa</taxon>
        <taxon>Arthropoda</taxon>
        <taxon>Hexapoda</taxon>
        <taxon>Insecta</taxon>
        <taxon>Pterygota</taxon>
        <taxon>Neoptera</taxon>
        <taxon>Endopterygota</taxon>
        <taxon>Hymenoptera</taxon>
        <taxon>Apocrita</taxon>
        <taxon>Proctotrupomorpha</taxon>
        <taxon>Chalcidoidea</taxon>
        <taxon>Pteromalidae</taxon>
        <taxon>Pteromalinae</taxon>
        <taxon>Trichomalopsis</taxon>
    </lineage>
</organism>
<reference evidence="2 3" key="1">
    <citation type="journal article" date="2017" name="Curr. Biol.">
        <title>The Evolution of Venom by Co-option of Single-Copy Genes.</title>
        <authorList>
            <person name="Martinson E.O."/>
            <person name="Mrinalini"/>
            <person name="Kelkar Y.D."/>
            <person name="Chang C.H."/>
            <person name="Werren J.H."/>
        </authorList>
    </citation>
    <scope>NUCLEOTIDE SEQUENCE [LARGE SCALE GENOMIC DNA]</scope>
    <source>
        <strain evidence="2 3">Alberta</strain>
        <tissue evidence="2">Whole body</tissue>
    </source>
</reference>
<comment type="caution">
    <text evidence="2">The sequence shown here is derived from an EMBL/GenBank/DDBJ whole genome shotgun (WGS) entry which is preliminary data.</text>
</comment>
<name>A0A232EPB1_9HYME</name>
<evidence type="ECO:0000313" key="2">
    <source>
        <dbReference type="EMBL" id="OXU20200.1"/>
    </source>
</evidence>
<feature type="compositionally biased region" description="Low complexity" evidence="1">
    <location>
        <begin position="8"/>
        <end position="47"/>
    </location>
</feature>
<dbReference type="Proteomes" id="UP000215335">
    <property type="component" value="Unassembled WGS sequence"/>
</dbReference>
<dbReference type="AlphaFoldDB" id="A0A232EPB1"/>
<sequence>MGAQYRGSSSPLILLPRSSTSSKSSGSGSSKVVSGAIGSGRSRGSRCTTRRRLAVAKGVVSCAGRQLVPAKECPSSAASGQ</sequence>